<dbReference type="AlphaFoldDB" id="A0A0K2T486"/>
<protein>
    <submittedName>
        <fullName evidence="1">Uncharacterized protein</fullName>
    </submittedName>
</protein>
<proteinExistence type="predicted"/>
<sequence length="61" mass="7320">MYVYWSKFYALLYVESDPTQFFTFHRIITCIEQLLICGSVRKSIFSYIIIGNYTLARHCVR</sequence>
<accession>A0A0K2T486</accession>
<name>A0A0K2T486_LEPSM</name>
<organism evidence="1">
    <name type="scientific">Lepeophtheirus salmonis</name>
    <name type="common">Salmon louse</name>
    <name type="synonym">Caligus salmonis</name>
    <dbReference type="NCBI Taxonomy" id="72036"/>
    <lineage>
        <taxon>Eukaryota</taxon>
        <taxon>Metazoa</taxon>
        <taxon>Ecdysozoa</taxon>
        <taxon>Arthropoda</taxon>
        <taxon>Crustacea</taxon>
        <taxon>Multicrustacea</taxon>
        <taxon>Hexanauplia</taxon>
        <taxon>Copepoda</taxon>
        <taxon>Siphonostomatoida</taxon>
        <taxon>Caligidae</taxon>
        <taxon>Lepeophtheirus</taxon>
    </lineage>
</organism>
<evidence type="ECO:0000313" key="1">
    <source>
        <dbReference type="EMBL" id="CDW20392.1"/>
    </source>
</evidence>
<reference evidence="1" key="1">
    <citation type="submission" date="2014-05" db="EMBL/GenBank/DDBJ databases">
        <authorList>
            <person name="Chronopoulou M."/>
        </authorList>
    </citation>
    <scope>NUCLEOTIDE SEQUENCE</scope>
    <source>
        <tissue evidence="1">Whole organism</tissue>
    </source>
</reference>
<dbReference type="EMBL" id="HACA01003031">
    <property type="protein sequence ID" value="CDW20392.1"/>
    <property type="molecule type" value="Transcribed_RNA"/>
</dbReference>